<comment type="similarity">
    <text evidence="4">Belongs to the glycosyltransferase 2 family.</text>
</comment>
<evidence type="ECO:0000313" key="15">
    <source>
        <dbReference type="EMBL" id="ODQ63700.1"/>
    </source>
</evidence>
<keyword evidence="9" id="KW-0812">Transmembrane</keyword>
<dbReference type="EC" id="2.4.1.80" evidence="5"/>
<evidence type="ECO:0000256" key="7">
    <source>
        <dbReference type="ARBA" id="ARBA00022676"/>
    </source>
</evidence>
<dbReference type="UniPathway" id="UPA00222"/>
<evidence type="ECO:0000256" key="11">
    <source>
        <dbReference type="ARBA" id="ARBA00023136"/>
    </source>
</evidence>
<dbReference type="InterPro" id="IPR029044">
    <property type="entry name" value="Nucleotide-diphossugar_trans"/>
</dbReference>
<dbReference type="GO" id="GO:0006679">
    <property type="term" value="P:glucosylceramide biosynthetic process"/>
    <property type="evidence" value="ECO:0007669"/>
    <property type="project" value="TreeGrafter"/>
</dbReference>
<comment type="subcellular location">
    <subcellularLocation>
        <location evidence="1">Membrane</location>
        <topology evidence="1">Multi-pass membrane protein</topology>
    </subcellularLocation>
</comment>
<evidence type="ECO:0000256" key="14">
    <source>
        <dbReference type="ARBA" id="ARBA00032575"/>
    </source>
</evidence>
<comment type="pathway">
    <text evidence="3">Sphingolipid metabolism.</text>
</comment>
<evidence type="ECO:0000256" key="6">
    <source>
        <dbReference type="ARBA" id="ARBA00019988"/>
    </source>
</evidence>
<evidence type="ECO:0000256" key="3">
    <source>
        <dbReference type="ARBA" id="ARBA00004991"/>
    </source>
</evidence>
<keyword evidence="10" id="KW-1133">Transmembrane helix</keyword>
<keyword evidence="11" id="KW-0472">Membrane</keyword>
<dbReference type="OrthoDB" id="1483400at2759"/>
<accession>A0A1E3PEF9</accession>
<comment type="pathway">
    <text evidence="2">Lipid metabolism; sphingolipid metabolism.</text>
</comment>
<dbReference type="Pfam" id="PF13506">
    <property type="entry name" value="Glyco_transf_21"/>
    <property type="match status" value="2"/>
</dbReference>
<protein>
    <recommendedName>
        <fullName evidence="6">Ceramide glucosyltransferase</fullName>
        <ecNumber evidence="5">2.4.1.80</ecNumber>
    </recommendedName>
    <alternativeName>
        <fullName evidence="13">Glucosylceramide synthase</fullName>
    </alternativeName>
    <alternativeName>
        <fullName evidence="14">UDP-glucose ceramide glucosyltransferase</fullName>
    </alternativeName>
    <alternativeName>
        <fullName evidence="12">UDP-glucose:N-acylsphingosine D-glucosyltransferase</fullName>
    </alternativeName>
</protein>
<sequence length="424" mass="48492">MELCLSSAFEQDYSRFEIIFAVESPDDPAIRVAQRIMDRYPSVNAKLLIGSDHYGPNPKVNNLSKAYFQAQYDIIWVLDSNVWVSSGTLARSVDVFFRDPKIKLVHHLPNCVALSSSYWGALLDEMFLMTSHSKFYMAINTVAISACVTGKSNLYRRSDLDVAAAAFTTGSSSSSTLSPRHIEPNTGIREFAKYIAEDNMIAEALWALGGRTALTCDTAVQPIGYVPFEGYWSRRVRWLRVRRYMVFVATLLEPLTESIVCGVYGTFAVSVLFLHRYFSCRWFMGHMLLWCMVDYFHFHNQLEFKNMEQPVPYFVSKFFNPDNYHHNYTSDLNLYETNSSSQGETLESSHPAVYNSSITETNSSVSSSSLQHNSKRSLKTWLPVWILRETLALPIWISAMCGSRIFWRNRPFKINSDLSAEEIR</sequence>
<proteinExistence type="inferred from homology"/>
<keyword evidence="16" id="KW-1185">Reference proteome</keyword>
<evidence type="ECO:0000256" key="1">
    <source>
        <dbReference type="ARBA" id="ARBA00004141"/>
    </source>
</evidence>
<organism evidence="15 16">
    <name type="scientific">Nadsonia fulvescens var. elongata DSM 6958</name>
    <dbReference type="NCBI Taxonomy" id="857566"/>
    <lineage>
        <taxon>Eukaryota</taxon>
        <taxon>Fungi</taxon>
        <taxon>Dikarya</taxon>
        <taxon>Ascomycota</taxon>
        <taxon>Saccharomycotina</taxon>
        <taxon>Dipodascomycetes</taxon>
        <taxon>Dipodascales</taxon>
        <taxon>Dipodascales incertae sedis</taxon>
        <taxon>Nadsonia</taxon>
    </lineage>
</organism>
<evidence type="ECO:0000313" key="16">
    <source>
        <dbReference type="Proteomes" id="UP000095009"/>
    </source>
</evidence>
<evidence type="ECO:0000256" key="9">
    <source>
        <dbReference type="ARBA" id="ARBA00022692"/>
    </source>
</evidence>
<dbReference type="AlphaFoldDB" id="A0A1E3PEF9"/>
<evidence type="ECO:0000256" key="2">
    <source>
        <dbReference type="ARBA" id="ARBA00004760"/>
    </source>
</evidence>
<dbReference type="SUPFAM" id="SSF53448">
    <property type="entry name" value="Nucleotide-diphospho-sugar transferases"/>
    <property type="match status" value="1"/>
</dbReference>
<dbReference type="EMBL" id="KV454414">
    <property type="protein sequence ID" value="ODQ63700.1"/>
    <property type="molecule type" value="Genomic_DNA"/>
</dbReference>
<dbReference type="STRING" id="857566.A0A1E3PEF9"/>
<keyword evidence="8" id="KW-0808">Transferase</keyword>
<dbReference type="PANTHER" id="PTHR12726:SF0">
    <property type="entry name" value="CERAMIDE GLUCOSYLTRANSFERASE"/>
    <property type="match status" value="1"/>
</dbReference>
<dbReference type="GO" id="GO:0016020">
    <property type="term" value="C:membrane"/>
    <property type="evidence" value="ECO:0007669"/>
    <property type="project" value="UniProtKB-SubCell"/>
</dbReference>
<evidence type="ECO:0000256" key="13">
    <source>
        <dbReference type="ARBA" id="ARBA00031543"/>
    </source>
</evidence>
<dbReference type="GO" id="GO:0008120">
    <property type="term" value="F:ceramide glucosyltransferase activity"/>
    <property type="evidence" value="ECO:0007669"/>
    <property type="project" value="UniProtKB-EC"/>
</dbReference>
<evidence type="ECO:0000256" key="12">
    <source>
        <dbReference type="ARBA" id="ARBA00031017"/>
    </source>
</evidence>
<gene>
    <name evidence="15" type="ORF">NADFUDRAFT_84313</name>
</gene>
<name>A0A1E3PEF9_9ASCO</name>
<dbReference type="InterPro" id="IPR025993">
    <property type="entry name" value="Ceramide_glucosylTrfase"/>
</dbReference>
<evidence type="ECO:0000256" key="5">
    <source>
        <dbReference type="ARBA" id="ARBA00012699"/>
    </source>
</evidence>
<evidence type="ECO:0000256" key="10">
    <source>
        <dbReference type="ARBA" id="ARBA00022989"/>
    </source>
</evidence>
<dbReference type="Proteomes" id="UP000095009">
    <property type="component" value="Unassembled WGS sequence"/>
</dbReference>
<dbReference type="PANTHER" id="PTHR12726">
    <property type="entry name" value="CERAMIDE GLUCOSYLTRANSFERASE"/>
    <property type="match status" value="1"/>
</dbReference>
<keyword evidence="7" id="KW-0328">Glycosyltransferase</keyword>
<dbReference type="Gene3D" id="3.90.550.10">
    <property type="entry name" value="Spore Coat Polysaccharide Biosynthesis Protein SpsA, Chain A"/>
    <property type="match status" value="1"/>
</dbReference>
<evidence type="ECO:0000256" key="4">
    <source>
        <dbReference type="ARBA" id="ARBA00006739"/>
    </source>
</evidence>
<reference evidence="15 16" key="1">
    <citation type="journal article" date="2016" name="Proc. Natl. Acad. Sci. U.S.A.">
        <title>Comparative genomics of biotechnologically important yeasts.</title>
        <authorList>
            <person name="Riley R."/>
            <person name="Haridas S."/>
            <person name="Wolfe K.H."/>
            <person name="Lopes M.R."/>
            <person name="Hittinger C.T."/>
            <person name="Goeker M."/>
            <person name="Salamov A.A."/>
            <person name="Wisecaver J.H."/>
            <person name="Long T.M."/>
            <person name="Calvey C.H."/>
            <person name="Aerts A.L."/>
            <person name="Barry K.W."/>
            <person name="Choi C."/>
            <person name="Clum A."/>
            <person name="Coughlan A.Y."/>
            <person name="Deshpande S."/>
            <person name="Douglass A.P."/>
            <person name="Hanson S.J."/>
            <person name="Klenk H.-P."/>
            <person name="LaButti K.M."/>
            <person name="Lapidus A."/>
            <person name="Lindquist E.A."/>
            <person name="Lipzen A.M."/>
            <person name="Meier-Kolthoff J.P."/>
            <person name="Ohm R.A."/>
            <person name="Otillar R.P."/>
            <person name="Pangilinan J.L."/>
            <person name="Peng Y."/>
            <person name="Rokas A."/>
            <person name="Rosa C.A."/>
            <person name="Scheuner C."/>
            <person name="Sibirny A.A."/>
            <person name="Slot J.C."/>
            <person name="Stielow J.B."/>
            <person name="Sun H."/>
            <person name="Kurtzman C.P."/>
            <person name="Blackwell M."/>
            <person name="Grigoriev I.V."/>
            <person name="Jeffries T.W."/>
        </authorList>
    </citation>
    <scope>NUCLEOTIDE SEQUENCE [LARGE SCALE GENOMIC DNA]</scope>
    <source>
        <strain evidence="15 16">DSM 6958</strain>
    </source>
</reference>
<evidence type="ECO:0000256" key="8">
    <source>
        <dbReference type="ARBA" id="ARBA00022679"/>
    </source>
</evidence>